<keyword evidence="4" id="KW-1185">Reference proteome</keyword>
<dbReference type="Proteomes" id="UP000450012">
    <property type="component" value="Unassembled WGS sequence"/>
</dbReference>
<evidence type="ECO:0000313" key="4">
    <source>
        <dbReference type="Proteomes" id="UP000450012"/>
    </source>
</evidence>
<dbReference type="GO" id="GO:0006508">
    <property type="term" value="P:proteolysis"/>
    <property type="evidence" value="ECO:0007669"/>
    <property type="project" value="InterPro"/>
</dbReference>
<proteinExistence type="predicted"/>
<dbReference type="GO" id="GO:0009253">
    <property type="term" value="P:peptidoglycan catabolic process"/>
    <property type="evidence" value="ECO:0007669"/>
    <property type="project" value="InterPro"/>
</dbReference>
<dbReference type="InterPro" id="IPR029058">
    <property type="entry name" value="AB_hydrolase_fold"/>
</dbReference>
<comment type="caution">
    <text evidence="3">The sequence shown here is derived from an EMBL/GenBank/DDBJ whole genome shotgun (WGS) entry which is preliminary data.</text>
</comment>
<evidence type="ECO:0000313" key="3">
    <source>
        <dbReference type="EMBL" id="MYM67327.1"/>
    </source>
</evidence>
<reference evidence="3 4" key="1">
    <citation type="submission" date="2019-12" db="EMBL/GenBank/DDBJ databases">
        <title>Novel species isolated from a subtropical stream in China.</title>
        <authorList>
            <person name="Lu H."/>
        </authorList>
    </citation>
    <scope>NUCLEOTIDE SEQUENCE [LARGE SCALE GENOMIC DNA]</scope>
    <source>
        <strain evidence="3 4">FT55W</strain>
    </source>
</reference>
<dbReference type="SUPFAM" id="SSF53474">
    <property type="entry name" value="alpha/beta-Hydrolases"/>
    <property type="match status" value="1"/>
</dbReference>
<dbReference type="Pfam" id="PF00112">
    <property type="entry name" value="Peptidase_C1"/>
    <property type="match status" value="1"/>
</dbReference>
<feature type="region of interest" description="Disordered" evidence="1">
    <location>
        <begin position="122"/>
        <end position="146"/>
    </location>
</feature>
<dbReference type="RefSeq" id="WP_161013874.1">
    <property type="nucleotide sequence ID" value="NZ_WWCK01000003.1"/>
</dbReference>
<dbReference type="GO" id="GO:0008234">
    <property type="term" value="F:cysteine-type peptidase activity"/>
    <property type="evidence" value="ECO:0007669"/>
    <property type="project" value="InterPro"/>
</dbReference>
<dbReference type="EMBL" id="WWCK01000003">
    <property type="protein sequence ID" value="MYM67327.1"/>
    <property type="molecule type" value="Genomic_DNA"/>
</dbReference>
<dbReference type="CDD" id="cd02619">
    <property type="entry name" value="Peptidase_C1"/>
    <property type="match status" value="1"/>
</dbReference>
<dbReference type="AlphaFoldDB" id="A0A7X4KBU9"/>
<dbReference type="SUPFAM" id="SSF55846">
    <property type="entry name" value="N-acetylmuramoyl-L-alanine amidase-like"/>
    <property type="match status" value="1"/>
</dbReference>
<dbReference type="GO" id="GO:0008745">
    <property type="term" value="F:N-acetylmuramoyl-L-alanine amidase activity"/>
    <property type="evidence" value="ECO:0007669"/>
    <property type="project" value="InterPro"/>
</dbReference>
<dbReference type="InterPro" id="IPR002502">
    <property type="entry name" value="Amidase_domain"/>
</dbReference>
<dbReference type="InterPro" id="IPR038765">
    <property type="entry name" value="Papain-like_cys_pep_sf"/>
</dbReference>
<accession>A0A7X4KBU9</accession>
<protein>
    <submittedName>
        <fullName evidence="3">Peptidase C1</fullName>
    </submittedName>
</protein>
<feature type="region of interest" description="Disordered" evidence="1">
    <location>
        <begin position="207"/>
        <end position="230"/>
    </location>
</feature>
<dbReference type="Gene3D" id="3.40.80.10">
    <property type="entry name" value="Peptidoglycan recognition protein-like"/>
    <property type="match status" value="1"/>
</dbReference>
<gene>
    <name evidence="3" type="ORF">GTP45_10840</name>
</gene>
<dbReference type="Gene3D" id="3.90.70.10">
    <property type="entry name" value="Cysteine proteinases"/>
    <property type="match status" value="1"/>
</dbReference>
<dbReference type="Pfam" id="PF01510">
    <property type="entry name" value="Amidase_2"/>
    <property type="match status" value="1"/>
</dbReference>
<organism evidence="3 4">
    <name type="scientific">Duganella rivi</name>
    <dbReference type="NCBI Taxonomy" id="2666083"/>
    <lineage>
        <taxon>Bacteria</taxon>
        <taxon>Pseudomonadati</taxon>
        <taxon>Pseudomonadota</taxon>
        <taxon>Betaproteobacteria</taxon>
        <taxon>Burkholderiales</taxon>
        <taxon>Oxalobacteraceae</taxon>
        <taxon>Telluria group</taxon>
        <taxon>Duganella</taxon>
    </lineage>
</organism>
<dbReference type="InterPro" id="IPR036505">
    <property type="entry name" value="Amidase/PGRP_sf"/>
</dbReference>
<feature type="domain" description="N-acetylmuramoyl-L-alanine amidase" evidence="2">
    <location>
        <begin position="13"/>
        <end position="169"/>
    </location>
</feature>
<dbReference type="SMART" id="SM00644">
    <property type="entry name" value="Ami_2"/>
    <property type="match status" value="1"/>
</dbReference>
<name>A0A7X4KBU9_9BURK</name>
<evidence type="ECO:0000256" key="1">
    <source>
        <dbReference type="SAM" id="MobiDB-lite"/>
    </source>
</evidence>
<dbReference type="SUPFAM" id="SSF54001">
    <property type="entry name" value="Cysteine proteinases"/>
    <property type="match status" value="1"/>
</dbReference>
<evidence type="ECO:0000259" key="2">
    <source>
        <dbReference type="SMART" id="SM00644"/>
    </source>
</evidence>
<dbReference type="InterPro" id="IPR000668">
    <property type="entry name" value="Peptidase_C1A_C"/>
</dbReference>
<sequence>MSKCPFAEWRELSGAPEEHLSGPTKIIHHTTEGSTAAGAMAAFEKNKSKPHFTVDSQHIYQHVDAGKSSRALRNEPGGVQTNRASAIQIELVGFAHLPKDPQALTNLARLCRWLEQTYNVPNTWPSGPPKPARNGKDPGNHNRSVTNWTEKGGHYGHSQVPENTHWDPGYSAAEAQFLMSAKFDQDGNLLNASLPPLVGRAGRAGLAGEPRSTMPDHGSNEATVSTDSAAVREPLPGRKLDARADTLDFRDKMYVPTLIEVPSTIPLETYLKHKIPVLDQGAEGACTGFGLATVANYLLKRRAVMPDACQVSPRMFYALARRYDEWPGEKYSGSSARGAMKGWQKHGVCSEDDWPYEASGAEVRSDWTAERLSAARTRPLGAYFRVNHKDLIAMHSAIAEVGVLYATANVHAGWDAVGLSGVIEDNDRILSGHAFAIVAYDPLGFWIQNSWGKDWGRDGFARISYDDWLKNGTDVWVARLGAPVQLSEAVSYATAHARTSGQSAAYSYLTLRPHLISVGNDGRLRPGGDYGTTAAEVAHIFSKDLPDFFAQSAKTPRLLLFAHGGLVDEVSAVQRVAEYRAALLAEGIYPLAFIWRSDYWTTVLNILQDAIRRRRPEGILDGVGDFMFDRLDDLLEPVARHLSGKLAWSEMKENALLASKAGGAADVVLTHIAALKQQYPDLELHIAGHSAGAIFQAPIVQRLTAHGPIDGGAASGLKGLGLKIDSCTLWAPACTTTLFRQAYLPVIKHEQIKRFALYCLDDQTERDDDCAKVYNKSLLYLVSHAFEERKRVPLVQDGEPIAGMYKWLSEELPELLALPNCDVVTAPNNEPAGSLRASRAKHHGDFDNDKDTVLSTLKRILGATAQDGLSIDPAQLKFSRSANSIRRSRSNIDHQTR</sequence>